<reference evidence="2" key="1">
    <citation type="journal article" date="2020" name="Phytopathology">
        <title>Genome Sequence Resources of Colletotrichum truncatum, C. plurivorum, C. musicola, and C. sojae: Four Species Pathogenic to Soybean (Glycine max).</title>
        <authorList>
            <person name="Rogerio F."/>
            <person name="Boufleur T.R."/>
            <person name="Ciampi-Guillardi M."/>
            <person name="Sukno S.A."/>
            <person name="Thon M.R."/>
            <person name="Massola Junior N.S."/>
            <person name="Baroncelli R."/>
        </authorList>
    </citation>
    <scope>NUCLEOTIDE SEQUENCE</scope>
    <source>
        <strain evidence="2">LFN0074</strain>
    </source>
</reference>
<proteinExistence type="predicted"/>
<protein>
    <submittedName>
        <fullName evidence="2">Uncharacterized protein</fullName>
    </submittedName>
</protein>
<keyword evidence="3" id="KW-1185">Reference proteome</keyword>
<feature type="region of interest" description="Disordered" evidence="1">
    <location>
        <begin position="61"/>
        <end position="80"/>
    </location>
</feature>
<organism evidence="2 3">
    <name type="scientific">Colletotrichum musicola</name>
    <dbReference type="NCBI Taxonomy" id="2175873"/>
    <lineage>
        <taxon>Eukaryota</taxon>
        <taxon>Fungi</taxon>
        <taxon>Dikarya</taxon>
        <taxon>Ascomycota</taxon>
        <taxon>Pezizomycotina</taxon>
        <taxon>Sordariomycetes</taxon>
        <taxon>Hypocreomycetidae</taxon>
        <taxon>Glomerellales</taxon>
        <taxon>Glomerellaceae</taxon>
        <taxon>Colletotrichum</taxon>
        <taxon>Colletotrichum orchidearum species complex</taxon>
    </lineage>
</organism>
<dbReference type="Proteomes" id="UP000639643">
    <property type="component" value="Unassembled WGS sequence"/>
</dbReference>
<evidence type="ECO:0000256" key="1">
    <source>
        <dbReference type="SAM" id="MobiDB-lite"/>
    </source>
</evidence>
<sequence>MVTFCSSQLCETEIFVNAGMSRLPGSGPAQNQLRTSLDCSGPAQARLRLCSGSAQARLGGAQGGLREAQGGLREAQGGLREAQEGSWLLPHNAPCELLSTAAGLDVGYTTRWASSDTTQDTSASLHRVLK</sequence>
<evidence type="ECO:0000313" key="3">
    <source>
        <dbReference type="Proteomes" id="UP000639643"/>
    </source>
</evidence>
<feature type="compositionally biased region" description="Low complexity" evidence="1">
    <location>
        <begin position="61"/>
        <end position="74"/>
    </location>
</feature>
<dbReference type="AlphaFoldDB" id="A0A8H6IXA6"/>
<accession>A0A8H6IXA6</accession>
<comment type="caution">
    <text evidence="2">The sequence shown here is derived from an EMBL/GenBank/DDBJ whole genome shotgun (WGS) entry which is preliminary data.</text>
</comment>
<dbReference type="EMBL" id="WIGM01001286">
    <property type="protein sequence ID" value="KAF6802238.1"/>
    <property type="molecule type" value="Genomic_DNA"/>
</dbReference>
<gene>
    <name evidence="2" type="ORF">CMUS01_15422</name>
</gene>
<evidence type="ECO:0000313" key="2">
    <source>
        <dbReference type="EMBL" id="KAF6802238.1"/>
    </source>
</evidence>
<name>A0A8H6IXA6_9PEZI</name>